<dbReference type="EMBL" id="JACGCM010002803">
    <property type="protein sequence ID" value="KAF6135278.1"/>
    <property type="molecule type" value="Genomic_DNA"/>
</dbReference>
<evidence type="ECO:0000256" key="4">
    <source>
        <dbReference type="PROSITE-ProRule" id="PRU00325"/>
    </source>
</evidence>
<comment type="caution">
    <text evidence="7">The sequence shown here is derived from an EMBL/GenBank/DDBJ whole genome shotgun (WGS) entry which is preliminary data.</text>
</comment>
<evidence type="ECO:0000256" key="2">
    <source>
        <dbReference type="ARBA" id="ARBA00022771"/>
    </source>
</evidence>
<dbReference type="GO" id="GO:0008270">
    <property type="term" value="F:zinc ion binding"/>
    <property type="evidence" value="ECO:0007669"/>
    <property type="project" value="UniProtKB-KW"/>
</dbReference>
<dbReference type="InterPro" id="IPR007527">
    <property type="entry name" value="Znf_SWIM"/>
</dbReference>
<reference evidence="7 8" key="1">
    <citation type="journal article" date="2020" name="IScience">
        <title>Genome Sequencing of the Endangered Kingdonia uniflora (Circaeasteraceae, Ranunculales) Reveals Potential Mechanisms of Evolutionary Specialization.</title>
        <authorList>
            <person name="Sun Y."/>
            <person name="Deng T."/>
            <person name="Zhang A."/>
            <person name="Moore M.J."/>
            <person name="Landis J.B."/>
            <person name="Lin N."/>
            <person name="Zhang H."/>
            <person name="Zhang X."/>
            <person name="Huang J."/>
            <person name="Zhang X."/>
            <person name="Sun H."/>
            <person name="Wang H."/>
        </authorList>
    </citation>
    <scope>NUCLEOTIDE SEQUENCE [LARGE SCALE GENOMIC DNA]</scope>
    <source>
        <strain evidence="7">TB1705</strain>
        <tissue evidence="7">Leaf</tissue>
    </source>
</reference>
<evidence type="ECO:0000259" key="6">
    <source>
        <dbReference type="PROSITE" id="PS50966"/>
    </source>
</evidence>
<dbReference type="SMART" id="SM00575">
    <property type="entry name" value="ZnF_PMZ"/>
    <property type="match status" value="1"/>
</dbReference>
<feature type="compositionally biased region" description="Polar residues" evidence="5">
    <location>
        <begin position="266"/>
        <end position="277"/>
    </location>
</feature>
<proteinExistence type="predicted"/>
<keyword evidence="1" id="KW-0479">Metal-binding</keyword>
<dbReference type="PANTHER" id="PTHR31973">
    <property type="entry name" value="POLYPROTEIN, PUTATIVE-RELATED"/>
    <property type="match status" value="1"/>
</dbReference>
<feature type="compositionally biased region" description="Low complexity" evidence="5">
    <location>
        <begin position="248"/>
        <end position="262"/>
    </location>
</feature>
<evidence type="ECO:0000256" key="1">
    <source>
        <dbReference type="ARBA" id="ARBA00022723"/>
    </source>
</evidence>
<sequence length="319" mass="35190">MYDRRLKAREWDQNGLIPRAVTHIEKMSKKIGQYRVEGTTDKCFVPISGSGKKWKVNLENFECQCREWQLTGLSCVHAVCVLIPLRHPWIEYCSEYHAVAKYVATYNLPIHASDDPSELGQPGYIVLPPPLVRGSGRPKKQRIKDQDEVLGNCRRCKKCGVLGHMKKTYKGPSAQPSGTSIRQRNRLDTNSSRAEHRINVGAPPPPQTPIVRGRGRGNSARGGRGSINSNNESGTSINTGKGNAKNMGRATTTRGRGTAAKTGRGETSNTGRGTPSNIGRAPFQPPRPAPYVTTQTSQTTSVTNPYKKAYQTPTRNWKP</sequence>
<evidence type="ECO:0000256" key="3">
    <source>
        <dbReference type="ARBA" id="ARBA00022833"/>
    </source>
</evidence>
<feature type="compositionally biased region" description="Polar residues" evidence="5">
    <location>
        <begin position="174"/>
        <end position="192"/>
    </location>
</feature>
<feature type="domain" description="SWIM-type" evidence="6">
    <location>
        <begin position="54"/>
        <end position="86"/>
    </location>
</feature>
<protein>
    <recommendedName>
        <fullName evidence="6">SWIM-type domain-containing protein</fullName>
    </recommendedName>
</protein>
<keyword evidence="2 4" id="KW-0863">Zinc-finger</keyword>
<dbReference type="Proteomes" id="UP000541444">
    <property type="component" value="Unassembled WGS sequence"/>
</dbReference>
<dbReference type="InterPro" id="IPR006564">
    <property type="entry name" value="Znf_PMZ"/>
</dbReference>
<dbReference type="PROSITE" id="PS50966">
    <property type="entry name" value="ZF_SWIM"/>
    <property type="match status" value="1"/>
</dbReference>
<gene>
    <name evidence="7" type="ORF">GIB67_021640</name>
</gene>
<accession>A0A7J7KY69</accession>
<dbReference type="PANTHER" id="PTHR31973:SF187">
    <property type="entry name" value="MUTATOR TRANSPOSASE MUDRA PROTEIN"/>
    <property type="match status" value="1"/>
</dbReference>
<organism evidence="7 8">
    <name type="scientific">Kingdonia uniflora</name>
    <dbReference type="NCBI Taxonomy" id="39325"/>
    <lineage>
        <taxon>Eukaryota</taxon>
        <taxon>Viridiplantae</taxon>
        <taxon>Streptophyta</taxon>
        <taxon>Embryophyta</taxon>
        <taxon>Tracheophyta</taxon>
        <taxon>Spermatophyta</taxon>
        <taxon>Magnoliopsida</taxon>
        <taxon>Ranunculales</taxon>
        <taxon>Circaeasteraceae</taxon>
        <taxon>Kingdonia</taxon>
    </lineage>
</organism>
<feature type="region of interest" description="Disordered" evidence="5">
    <location>
        <begin position="167"/>
        <end position="319"/>
    </location>
</feature>
<evidence type="ECO:0000313" key="7">
    <source>
        <dbReference type="EMBL" id="KAF6135278.1"/>
    </source>
</evidence>
<dbReference type="OrthoDB" id="2430002at2759"/>
<dbReference type="AlphaFoldDB" id="A0A7J7KY69"/>
<evidence type="ECO:0000313" key="8">
    <source>
        <dbReference type="Proteomes" id="UP000541444"/>
    </source>
</evidence>
<feature type="compositionally biased region" description="Low complexity" evidence="5">
    <location>
        <begin position="292"/>
        <end position="303"/>
    </location>
</feature>
<keyword evidence="3" id="KW-0862">Zinc</keyword>
<name>A0A7J7KY69_9MAGN</name>
<keyword evidence="8" id="KW-1185">Reference proteome</keyword>
<evidence type="ECO:0000256" key="5">
    <source>
        <dbReference type="SAM" id="MobiDB-lite"/>
    </source>
</evidence>